<name>A0A6C0DPX4_9ZZZZ</name>
<protein>
    <submittedName>
        <fullName evidence="1">Uncharacterized protein</fullName>
    </submittedName>
</protein>
<proteinExistence type="predicted"/>
<dbReference type="EMBL" id="MN739661">
    <property type="protein sequence ID" value="QHT18968.1"/>
    <property type="molecule type" value="Genomic_DNA"/>
</dbReference>
<organism evidence="1">
    <name type="scientific">viral metagenome</name>
    <dbReference type="NCBI Taxonomy" id="1070528"/>
    <lineage>
        <taxon>unclassified sequences</taxon>
        <taxon>metagenomes</taxon>
        <taxon>organismal metagenomes</taxon>
    </lineage>
</organism>
<dbReference type="AlphaFoldDB" id="A0A6C0DPX4"/>
<evidence type="ECO:0000313" key="1">
    <source>
        <dbReference type="EMBL" id="QHT18968.1"/>
    </source>
</evidence>
<accession>A0A6C0DPX4</accession>
<reference evidence="1" key="1">
    <citation type="journal article" date="2020" name="Nature">
        <title>Giant virus diversity and host interactions through global metagenomics.</title>
        <authorList>
            <person name="Schulz F."/>
            <person name="Roux S."/>
            <person name="Paez-Espino D."/>
            <person name="Jungbluth S."/>
            <person name="Walsh D.A."/>
            <person name="Denef V.J."/>
            <person name="McMahon K.D."/>
            <person name="Konstantinidis K.T."/>
            <person name="Eloe-Fadrosh E.A."/>
            <person name="Kyrpides N.C."/>
            <person name="Woyke T."/>
        </authorList>
    </citation>
    <scope>NUCLEOTIDE SEQUENCE</scope>
    <source>
        <strain evidence="1">GVMAG-M-3300023174-49</strain>
    </source>
</reference>
<sequence>MSKPAAVVENEERVESNETVALAVVETVGETLERDVVAVKKCGSCLSKDARWCFHCCIKSWSCTLKLGECCCGGLSACCLFCGDSAKFCKNCMNDFDCDDKN</sequence>